<keyword evidence="5" id="KW-1185">Reference proteome</keyword>
<proteinExistence type="inferred from homology"/>
<dbReference type="InterPro" id="IPR036390">
    <property type="entry name" value="WH_DNA-bd_sf"/>
</dbReference>
<feature type="domain" description="HTH iclR-type" evidence="3">
    <location>
        <begin position="19"/>
        <end position="60"/>
    </location>
</feature>
<dbReference type="RefSeq" id="WP_189772211.1">
    <property type="nucleotide sequence ID" value="NZ_BMVY01000007.1"/>
</dbReference>
<evidence type="ECO:0000313" key="5">
    <source>
        <dbReference type="Proteomes" id="UP001432166"/>
    </source>
</evidence>
<dbReference type="Proteomes" id="UP001432166">
    <property type="component" value="Chromosome"/>
</dbReference>
<evidence type="ECO:0000313" key="4">
    <source>
        <dbReference type="EMBL" id="WTP48345.1"/>
    </source>
</evidence>
<evidence type="ECO:0000256" key="2">
    <source>
        <dbReference type="SAM" id="MobiDB-lite"/>
    </source>
</evidence>
<dbReference type="Gene3D" id="1.10.10.10">
    <property type="entry name" value="Winged helix-like DNA-binding domain superfamily/Winged helix DNA-binding domain"/>
    <property type="match status" value="1"/>
</dbReference>
<gene>
    <name evidence="4" type="ORF">OG288_08620</name>
</gene>
<dbReference type="Gene3D" id="3.30.420.40">
    <property type="match status" value="2"/>
</dbReference>
<dbReference type="Pfam" id="PF09339">
    <property type="entry name" value="HTH_IclR"/>
    <property type="match status" value="1"/>
</dbReference>
<dbReference type="Pfam" id="PF00480">
    <property type="entry name" value="ROK"/>
    <property type="match status" value="2"/>
</dbReference>
<dbReference type="InterPro" id="IPR036388">
    <property type="entry name" value="WH-like_DNA-bd_sf"/>
</dbReference>
<evidence type="ECO:0000259" key="3">
    <source>
        <dbReference type="Pfam" id="PF09339"/>
    </source>
</evidence>
<sequence>MATTGTDLSRMREMNMLSIVWALRGNPPSTVTELAGRAGLSRPAVDVLVQSLVTDGWAEVEEPGTNSVVGRPARRFRFRADAGHVLGIDIGVHKVLVMLSDLEGNLVQTLRRPVDPEAAPKARLAAVDRAIDKVLRGAGMAPADIWAVTVGVTGPVDASGRTTLSTPLPGWHTADPVAHLAARFSCPVQVENDCKLAAVAERWKGVASDADDIVFLLAGLRTGAGLILDGALRRGHGGAAGEIGALKAVRWLSAPGHLEACPGVPATAAPGEAAAWVFQAARDGDRQARTAVRRYTRDLAVGVAALVLALDPQVVVYGGGFSRSADVVLEPLRQELTKHCLRLPELRASTLGDESVALGAVRLALDEVDSRLLSDGLAAPSAPRRDTSRSEEPNRPN</sequence>
<dbReference type="InterPro" id="IPR005471">
    <property type="entry name" value="Tscrpt_reg_IclR_N"/>
</dbReference>
<dbReference type="PANTHER" id="PTHR18964">
    <property type="entry name" value="ROK (REPRESSOR, ORF, KINASE) FAMILY"/>
    <property type="match status" value="1"/>
</dbReference>
<evidence type="ECO:0000256" key="1">
    <source>
        <dbReference type="ARBA" id="ARBA00006479"/>
    </source>
</evidence>
<feature type="region of interest" description="Disordered" evidence="2">
    <location>
        <begin position="376"/>
        <end position="397"/>
    </location>
</feature>
<dbReference type="EMBL" id="CP108133">
    <property type="protein sequence ID" value="WTP48345.1"/>
    <property type="molecule type" value="Genomic_DNA"/>
</dbReference>
<reference evidence="4" key="1">
    <citation type="submission" date="2022-10" db="EMBL/GenBank/DDBJ databases">
        <title>The complete genomes of actinobacterial strains from the NBC collection.</title>
        <authorList>
            <person name="Joergensen T.S."/>
            <person name="Alvarez Arevalo M."/>
            <person name="Sterndorff E.B."/>
            <person name="Faurdal D."/>
            <person name="Vuksanovic O."/>
            <person name="Mourched A.-S."/>
            <person name="Charusanti P."/>
            <person name="Shaw S."/>
            <person name="Blin K."/>
            <person name="Weber T."/>
        </authorList>
    </citation>
    <scope>NUCLEOTIDE SEQUENCE</scope>
    <source>
        <strain evidence="4">NBC_00189</strain>
    </source>
</reference>
<dbReference type="InterPro" id="IPR043129">
    <property type="entry name" value="ATPase_NBD"/>
</dbReference>
<comment type="similarity">
    <text evidence="1">Belongs to the ROK (NagC/XylR) family.</text>
</comment>
<name>A0ABZ1JF07_9ACTN</name>
<dbReference type="SUPFAM" id="SSF53067">
    <property type="entry name" value="Actin-like ATPase domain"/>
    <property type="match status" value="1"/>
</dbReference>
<feature type="compositionally biased region" description="Basic and acidic residues" evidence="2">
    <location>
        <begin position="383"/>
        <end position="397"/>
    </location>
</feature>
<dbReference type="SUPFAM" id="SSF46785">
    <property type="entry name" value="Winged helix' DNA-binding domain"/>
    <property type="match status" value="1"/>
</dbReference>
<accession>A0ABZ1JF07</accession>
<dbReference type="PANTHER" id="PTHR18964:SF149">
    <property type="entry name" value="BIFUNCTIONAL UDP-N-ACETYLGLUCOSAMINE 2-EPIMERASE_N-ACETYLMANNOSAMINE KINASE"/>
    <property type="match status" value="1"/>
</dbReference>
<dbReference type="InterPro" id="IPR000600">
    <property type="entry name" value="ROK"/>
</dbReference>
<organism evidence="4 5">
    <name type="scientific">Streptomyces tauricus</name>
    <dbReference type="NCBI Taxonomy" id="68274"/>
    <lineage>
        <taxon>Bacteria</taxon>
        <taxon>Bacillati</taxon>
        <taxon>Actinomycetota</taxon>
        <taxon>Actinomycetes</taxon>
        <taxon>Kitasatosporales</taxon>
        <taxon>Streptomycetaceae</taxon>
        <taxon>Streptomyces</taxon>
        <taxon>Streptomyces aurantiacus group</taxon>
    </lineage>
</organism>
<protein>
    <submittedName>
        <fullName evidence="4">ROK family transcriptional regulator</fullName>
    </submittedName>
</protein>